<dbReference type="CDD" id="cd08044">
    <property type="entry name" value="TAF5_NTD2"/>
    <property type="match status" value="1"/>
</dbReference>
<dbReference type="Gene3D" id="1.25.40.500">
    <property type="entry name" value="TFIID subunit TAF5, NTD2 domain"/>
    <property type="match status" value="1"/>
</dbReference>
<feature type="repeat" description="WD" evidence="7">
    <location>
        <begin position="642"/>
        <end position="670"/>
    </location>
</feature>
<feature type="non-terminal residue" evidence="10">
    <location>
        <position position="1197"/>
    </location>
</feature>
<dbReference type="EMBL" id="PKSM01000149">
    <property type="protein sequence ID" value="POW07241.1"/>
    <property type="molecule type" value="Genomic_DNA"/>
</dbReference>
<dbReference type="PROSITE" id="PS50294">
    <property type="entry name" value="WD_REPEATS_REGION"/>
    <property type="match status" value="3"/>
</dbReference>
<feature type="compositionally biased region" description="Basic and acidic residues" evidence="8">
    <location>
        <begin position="274"/>
        <end position="283"/>
    </location>
</feature>
<dbReference type="InterPro" id="IPR007582">
    <property type="entry name" value="TFIID_NTD2"/>
</dbReference>
<dbReference type="PRINTS" id="PR00320">
    <property type="entry name" value="GPROTEINBRPT"/>
</dbReference>
<feature type="compositionally biased region" description="Low complexity" evidence="8">
    <location>
        <begin position="312"/>
        <end position="338"/>
    </location>
</feature>
<dbReference type="SMART" id="SM00320">
    <property type="entry name" value="WD40"/>
    <property type="match status" value="5"/>
</dbReference>
<dbReference type="SUPFAM" id="SSF50978">
    <property type="entry name" value="WD40 repeat-like"/>
    <property type="match status" value="1"/>
</dbReference>
<reference evidence="10 11" key="1">
    <citation type="submission" date="2017-12" db="EMBL/GenBank/DDBJ databases">
        <title>Gene loss provides genomic basis for host adaptation in cereal stripe rust fungi.</title>
        <authorList>
            <person name="Xia C."/>
        </authorList>
    </citation>
    <scope>NUCLEOTIDE SEQUENCE [LARGE SCALE GENOMIC DNA]</scope>
    <source>
        <strain evidence="10 11">93TX-2</strain>
    </source>
</reference>
<dbReference type="InterPro" id="IPR015943">
    <property type="entry name" value="WD40/YVTN_repeat-like_dom_sf"/>
</dbReference>
<reference evidence="11" key="3">
    <citation type="journal article" date="2018" name="Mol. Plant Microbe Interact.">
        <title>Genome sequence resources for the wheat stripe rust pathogen (Puccinia striiformis f. sp. tritici) and the barley stripe rust pathogen (Puccinia striiformis f. sp. hordei).</title>
        <authorList>
            <person name="Xia C."/>
            <person name="Wang M."/>
            <person name="Yin C."/>
            <person name="Cornejo O.E."/>
            <person name="Hulbert S.H."/>
            <person name="Chen X."/>
        </authorList>
    </citation>
    <scope>NUCLEOTIDE SEQUENCE [LARGE SCALE GENOMIC DNA]</scope>
    <source>
        <strain evidence="11">93TX-2</strain>
    </source>
</reference>
<evidence type="ECO:0000256" key="1">
    <source>
        <dbReference type="ARBA" id="ARBA00004123"/>
    </source>
</evidence>
<protein>
    <recommendedName>
        <fullName evidence="9">TFIID subunit TAF5 NTD2 domain-containing protein</fullName>
    </recommendedName>
</protein>
<keyword evidence="2 7" id="KW-0853">WD repeat</keyword>
<proteinExistence type="predicted"/>
<dbReference type="OrthoDB" id="10266330at2759"/>
<dbReference type="VEuPathDB" id="FungiDB:PSTT_10963"/>
<feature type="domain" description="TFIID subunit TAF5 NTD2" evidence="9">
    <location>
        <begin position="119"/>
        <end position="236"/>
    </location>
</feature>
<organism evidence="10 11">
    <name type="scientific">Puccinia striiformis</name>
    <dbReference type="NCBI Taxonomy" id="27350"/>
    <lineage>
        <taxon>Eukaryota</taxon>
        <taxon>Fungi</taxon>
        <taxon>Dikarya</taxon>
        <taxon>Basidiomycota</taxon>
        <taxon>Pucciniomycotina</taxon>
        <taxon>Pucciniomycetes</taxon>
        <taxon>Pucciniales</taxon>
        <taxon>Pucciniaceae</taxon>
        <taxon>Puccinia</taxon>
    </lineage>
</organism>
<dbReference type="PANTHER" id="PTHR19879:SF1">
    <property type="entry name" value="CANNONBALL-RELATED"/>
    <property type="match status" value="1"/>
</dbReference>
<comment type="subcellular location">
    <subcellularLocation>
        <location evidence="1">Nucleus</location>
    </subcellularLocation>
</comment>
<keyword evidence="3" id="KW-0677">Repeat</keyword>
<dbReference type="SUPFAM" id="SSF160897">
    <property type="entry name" value="Taf5 N-terminal domain-like"/>
    <property type="match status" value="1"/>
</dbReference>
<reference evidence="11" key="2">
    <citation type="journal article" date="2018" name="BMC Genomics">
        <title>Genomic insights into host adaptation between the wheat stripe rust pathogen (Puccinia striiformis f. sp. tritici) and the barley stripe rust pathogen (Puccinia striiformis f. sp. hordei).</title>
        <authorList>
            <person name="Xia C."/>
            <person name="Wang M."/>
            <person name="Yin C."/>
            <person name="Cornejo O.E."/>
            <person name="Hulbert S.H."/>
            <person name="Chen X."/>
        </authorList>
    </citation>
    <scope>NUCLEOTIDE SEQUENCE [LARGE SCALE GENOMIC DNA]</scope>
    <source>
        <strain evidence="11">93TX-2</strain>
    </source>
</reference>
<dbReference type="Pfam" id="PF04494">
    <property type="entry name" value="TFIID_NTD2"/>
    <property type="match status" value="1"/>
</dbReference>
<feature type="region of interest" description="Disordered" evidence="8">
    <location>
        <begin position="237"/>
        <end position="338"/>
    </location>
</feature>
<evidence type="ECO:0000313" key="10">
    <source>
        <dbReference type="EMBL" id="POW07241.1"/>
    </source>
</evidence>
<evidence type="ECO:0000256" key="8">
    <source>
        <dbReference type="SAM" id="MobiDB-lite"/>
    </source>
</evidence>
<dbReference type="InterPro" id="IPR001680">
    <property type="entry name" value="WD40_rpt"/>
</dbReference>
<keyword evidence="4" id="KW-0805">Transcription regulation</keyword>
<accession>A0A2S4VCJ4</accession>
<dbReference type="VEuPathDB" id="FungiDB:PSHT_10012"/>
<evidence type="ECO:0000313" key="11">
    <source>
        <dbReference type="Proteomes" id="UP000238274"/>
    </source>
</evidence>
<dbReference type="CDD" id="cd00200">
    <property type="entry name" value="WD40"/>
    <property type="match status" value="1"/>
</dbReference>
<evidence type="ECO:0000256" key="2">
    <source>
        <dbReference type="ARBA" id="ARBA00022574"/>
    </source>
</evidence>
<feature type="repeat" description="WD" evidence="7">
    <location>
        <begin position="671"/>
        <end position="705"/>
    </location>
</feature>
<gene>
    <name evidence="10" type="ORF">PSHT_10012</name>
</gene>
<evidence type="ECO:0000256" key="7">
    <source>
        <dbReference type="PROSITE-ProRule" id="PRU00221"/>
    </source>
</evidence>
<dbReference type="PROSITE" id="PS50082">
    <property type="entry name" value="WD_REPEATS_2"/>
    <property type="match status" value="4"/>
</dbReference>
<dbReference type="Pfam" id="PF00400">
    <property type="entry name" value="WD40"/>
    <property type="match status" value="5"/>
</dbReference>
<name>A0A2S4VCJ4_9BASI</name>
<dbReference type="Gene3D" id="2.130.10.10">
    <property type="entry name" value="YVTN repeat-like/Quinoprotein amine dehydrogenase"/>
    <property type="match status" value="2"/>
</dbReference>
<feature type="compositionally biased region" description="Basic and acidic residues" evidence="8">
    <location>
        <begin position="241"/>
        <end position="250"/>
    </location>
</feature>
<dbReference type="InterPro" id="IPR037264">
    <property type="entry name" value="TFIID_NTD2_sf"/>
</dbReference>
<keyword evidence="11" id="KW-1185">Reference proteome</keyword>
<dbReference type="GO" id="GO:0006367">
    <property type="term" value="P:transcription initiation at RNA polymerase II promoter"/>
    <property type="evidence" value="ECO:0007669"/>
    <property type="project" value="TreeGrafter"/>
</dbReference>
<dbReference type="PROSITE" id="PS00678">
    <property type="entry name" value="WD_REPEATS_1"/>
    <property type="match status" value="4"/>
</dbReference>
<dbReference type="InterPro" id="IPR020472">
    <property type="entry name" value="WD40_PAC1"/>
</dbReference>
<dbReference type="Proteomes" id="UP000238274">
    <property type="component" value="Unassembled WGS sequence"/>
</dbReference>
<keyword evidence="6" id="KW-0539">Nucleus</keyword>
<keyword evidence="5" id="KW-0804">Transcription</keyword>
<evidence type="ECO:0000256" key="5">
    <source>
        <dbReference type="ARBA" id="ARBA00023163"/>
    </source>
</evidence>
<sequence length="1197" mass="132646">VWPSSKEATSSQQEYKNAWKPDTIILISRTTTTLSVNPMNTAGLQPQRTLNDQAILEYLSRRGFAKAEGALRAELANSISNSSAGKGRTVGLEEFADKMLTLRMPPLSLEIISAKRKKASPSEYAKGYEGLREFVNNSLDIHRPAFTPFLLPLFVHSYMDLVMDGRRDAADDFLHRFTADHEISEPYLVQHLASLRHPYHIQESEVAQRWKRERYVIRVSERAKNLLMTWLQTETLGGDTDESRAKDRMTKSSSRIYPNIPTHEAPLKLGPAPKDPKLMREVSKVLAQEDAPPKSTESGNLPEGENADVAMTDGTTTTKTTSNPTNVPTTPIIPEITPSLTAATTTTTSSDLVAPTHADLLPYSSNFKTLDLRREVEAIREAKKRIRLGPEAFVENNNKSIEKEVWKPSVCAFTIHDAGQTMTAARFSDDVTILGAGFSDSYIKLWNLKEIRSNRSEMMVHLKELISGLMKVFRNLYNSTFSKYMVSKLTRPSCSYTAETIRKMRKKTASNSIKLIGHSGPVYSISFDPIPGPSSPPRHLLSSSQDSTIRLWSLDLFKNLVVYRGHREPVWDVEWGPKGIYFASASRIEPPVYGALNALELSCVKFHPNSLYMATGSSDRTCRLWDVQGAIRSESSMDTKAHPDGKLLASAGEDQSIKIWDIGSSRLMKTMRGHQSSIYSLTFSAESTILASASSDCSIRVWDVQVWATGQIISNPSLDSPEDSLAQPGLKLKGHHKSTVKLLRRGLFGLHEYRDTPDLLLTLPTRQTPILNVSFTTRNLLLGVGPMLDPSSSQPAPSMAGRPAPQPVYLFRPTHQELIGNSPAAAERRAITHLEFIGLRNHHHLGLLTTDSHGWAAIWNLDSKRIQSLWQPHPHTQSNGGCLWASPLDSTRSDHCSSCLLHTSTDIQIVAQTQINAINFCKASLLALSDRDNSSNIIHSIVAVPSLINDDLVDIFGIHVLDNPQICMVYSGLGQHHNKSDKNQTGYENGSVRALKNEALQSSKPILSLTISIDPLDRLAGIGWSVGADRNIVRYHLSSVPRKPTESSSSPVPRDHLSQYRTELKAMVFETNQSGRFDIQVRSDGKLIGIYNWGGKLWLFDSNPILMNTHINNEEQEEEGVEETIRSEYVLKLPTDPDHRSGVLAFAPFPPLITSSTFSTATTPLNRLDSLAGLALLVASGTNAQVSAWEVFPPAPS</sequence>
<comment type="caution">
    <text evidence="10">The sequence shown here is derived from an EMBL/GenBank/DDBJ whole genome shotgun (WGS) entry which is preliminary data.</text>
</comment>
<dbReference type="PANTHER" id="PTHR19879">
    <property type="entry name" value="TRANSCRIPTION INITIATION FACTOR TFIID"/>
    <property type="match status" value="1"/>
</dbReference>
<evidence type="ECO:0000256" key="3">
    <source>
        <dbReference type="ARBA" id="ARBA00022737"/>
    </source>
</evidence>
<evidence type="ECO:0000259" key="9">
    <source>
        <dbReference type="Pfam" id="PF04494"/>
    </source>
</evidence>
<evidence type="ECO:0000256" key="6">
    <source>
        <dbReference type="ARBA" id="ARBA00023242"/>
    </source>
</evidence>
<dbReference type="AlphaFoldDB" id="A0A2S4VCJ4"/>
<dbReference type="GO" id="GO:0016251">
    <property type="term" value="F:RNA polymerase II general transcription initiation factor activity"/>
    <property type="evidence" value="ECO:0007669"/>
    <property type="project" value="TreeGrafter"/>
</dbReference>
<feature type="non-terminal residue" evidence="10">
    <location>
        <position position="1"/>
    </location>
</feature>
<dbReference type="InterPro" id="IPR019775">
    <property type="entry name" value="WD40_repeat_CS"/>
</dbReference>
<dbReference type="GO" id="GO:0005669">
    <property type="term" value="C:transcription factor TFIID complex"/>
    <property type="evidence" value="ECO:0007669"/>
    <property type="project" value="TreeGrafter"/>
</dbReference>
<feature type="repeat" description="WD" evidence="7">
    <location>
        <begin position="601"/>
        <end position="635"/>
    </location>
</feature>
<evidence type="ECO:0000256" key="4">
    <source>
        <dbReference type="ARBA" id="ARBA00023015"/>
    </source>
</evidence>
<feature type="repeat" description="WD" evidence="7">
    <location>
        <begin position="515"/>
        <end position="555"/>
    </location>
</feature>
<dbReference type="InterPro" id="IPR036322">
    <property type="entry name" value="WD40_repeat_dom_sf"/>
</dbReference>